<dbReference type="Proteomes" id="UP000663903">
    <property type="component" value="Chromosome"/>
</dbReference>
<dbReference type="CDD" id="cd21631">
    <property type="entry name" value="RHH_CopG_NikR-like"/>
    <property type="match status" value="1"/>
</dbReference>
<evidence type="ECO:0000313" key="2">
    <source>
        <dbReference type="EMBL" id="QTD45322.1"/>
    </source>
</evidence>
<accession>A0A975CI18</accession>
<dbReference type="InterPro" id="IPR002145">
    <property type="entry name" value="CopG"/>
</dbReference>
<dbReference type="InterPro" id="IPR010985">
    <property type="entry name" value="Ribbon_hlx_hlx"/>
</dbReference>
<evidence type="ECO:0000313" key="3">
    <source>
        <dbReference type="Proteomes" id="UP000663903"/>
    </source>
</evidence>
<dbReference type="RefSeq" id="WP_208009072.1">
    <property type="nucleotide sequence ID" value="NZ_CP071796.1"/>
</dbReference>
<dbReference type="EMBL" id="CP071796">
    <property type="protein sequence ID" value="QTD45322.1"/>
    <property type="molecule type" value="Genomic_DNA"/>
</dbReference>
<evidence type="ECO:0000259" key="1">
    <source>
        <dbReference type="Pfam" id="PF01402"/>
    </source>
</evidence>
<organism evidence="2 3">
    <name type="scientific">Ottowia testudinis</name>
    <dbReference type="NCBI Taxonomy" id="2816950"/>
    <lineage>
        <taxon>Bacteria</taxon>
        <taxon>Pseudomonadati</taxon>
        <taxon>Pseudomonadota</taxon>
        <taxon>Betaproteobacteria</taxon>
        <taxon>Burkholderiales</taxon>
        <taxon>Comamonadaceae</taxon>
        <taxon>Ottowia</taxon>
    </lineage>
</organism>
<dbReference type="SUPFAM" id="SSF47598">
    <property type="entry name" value="Ribbon-helix-helix"/>
    <property type="match status" value="1"/>
</dbReference>
<sequence length="105" mass="11733">MYIQYIMKPVLSPAHTEAAVRTQIYLSASQQRRLDQLARRSAQSKSSLIRAAIDRMLEAEEQAAAGTRARKQRLLGLAGAWANKPADELLDVRALRDGWSQRSAI</sequence>
<dbReference type="KEGG" id="otd:J1M35_20305"/>
<dbReference type="GO" id="GO:0006355">
    <property type="term" value="P:regulation of DNA-templated transcription"/>
    <property type="evidence" value="ECO:0007669"/>
    <property type="project" value="InterPro"/>
</dbReference>
<dbReference type="InterPro" id="IPR013321">
    <property type="entry name" value="Arc_rbn_hlx_hlx"/>
</dbReference>
<reference evidence="2" key="1">
    <citation type="submission" date="2021-03" db="EMBL/GenBank/DDBJ databases">
        <title>Ottowia sp. 27C isolated from the cloaca of a Giant Asian pond turtle (Heosemys grandis).</title>
        <authorList>
            <person name="Spergser J."/>
            <person name="Busse H.-J."/>
        </authorList>
    </citation>
    <scope>NUCLEOTIDE SEQUENCE</scope>
    <source>
        <strain evidence="2">27C</strain>
    </source>
</reference>
<feature type="domain" description="Ribbon-helix-helix protein CopG" evidence="1">
    <location>
        <begin position="20"/>
        <end position="58"/>
    </location>
</feature>
<protein>
    <submittedName>
        <fullName evidence="2">Ribbon-helix-helix protein, CopG family</fullName>
    </submittedName>
</protein>
<gene>
    <name evidence="2" type="ORF">J1M35_20305</name>
</gene>
<keyword evidence="3" id="KW-1185">Reference proteome</keyword>
<dbReference type="Pfam" id="PF01402">
    <property type="entry name" value="RHH_1"/>
    <property type="match status" value="1"/>
</dbReference>
<dbReference type="AlphaFoldDB" id="A0A975CI18"/>
<dbReference type="Gene3D" id="1.10.1220.10">
    <property type="entry name" value="Met repressor-like"/>
    <property type="match status" value="1"/>
</dbReference>
<name>A0A975CI18_9BURK</name>
<proteinExistence type="predicted"/>